<dbReference type="Proteomes" id="UP000555828">
    <property type="component" value="Unassembled WGS sequence"/>
</dbReference>
<comment type="caution">
    <text evidence="1">The sequence shown here is derived from an EMBL/GenBank/DDBJ whole genome shotgun (WGS) entry which is preliminary data.</text>
</comment>
<evidence type="ECO:0000313" key="1">
    <source>
        <dbReference type="EMBL" id="MBB6061826.1"/>
    </source>
</evidence>
<protein>
    <submittedName>
        <fullName evidence="1">Uncharacterized protein</fullName>
    </submittedName>
</protein>
<dbReference type="AlphaFoldDB" id="A0A841GDY9"/>
<dbReference type="RefSeq" id="WP_184618580.1">
    <property type="nucleotide sequence ID" value="NZ_JACHEX010000001.1"/>
</dbReference>
<accession>A0A841GDY9</accession>
<sequence>MKIQILLLIFVSLLSFSNNHIIGKVNIKVPPEINTEIKTFKYNLCNTYEESNCQNSLLLKMTYSSNYLVFLVISYPKTIIDNFIFVSVKSYINNFQTANFWYTGSKCYSSDNYVLTPLSNNGIVKFLFKNSKKSKTIPAGKYTIPIEFKFYPIVKW</sequence>
<organism evidence="1 2">
    <name type="scientific">Thermosipho japonicus</name>
    <dbReference type="NCBI Taxonomy" id="90323"/>
    <lineage>
        <taxon>Bacteria</taxon>
        <taxon>Thermotogati</taxon>
        <taxon>Thermotogota</taxon>
        <taxon>Thermotogae</taxon>
        <taxon>Thermotogales</taxon>
        <taxon>Fervidobacteriaceae</taxon>
        <taxon>Thermosipho</taxon>
    </lineage>
</organism>
<gene>
    <name evidence="1" type="ORF">HNP65_000248</name>
</gene>
<name>A0A841GDY9_9BACT</name>
<proteinExistence type="predicted"/>
<evidence type="ECO:0000313" key="2">
    <source>
        <dbReference type="Proteomes" id="UP000555828"/>
    </source>
</evidence>
<dbReference type="EMBL" id="JACHEX010000001">
    <property type="protein sequence ID" value="MBB6061826.1"/>
    <property type="molecule type" value="Genomic_DNA"/>
</dbReference>
<reference evidence="1 2" key="1">
    <citation type="submission" date="2020-08" db="EMBL/GenBank/DDBJ databases">
        <title>Genomic Encyclopedia of Type Strains, Phase IV (KMG-IV): sequencing the most valuable type-strain genomes for metagenomic binning, comparative biology and taxonomic classification.</title>
        <authorList>
            <person name="Goeker M."/>
        </authorList>
    </citation>
    <scope>NUCLEOTIDE SEQUENCE [LARGE SCALE GENOMIC DNA]</scope>
    <source>
        <strain evidence="1 2">DSM 13481</strain>
    </source>
</reference>
<keyword evidence="2" id="KW-1185">Reference proteome</keyword>